<evidence type="ECO:0000313" key="2">
    <source>
        <dbReference type="EMBL" id="MFC4295882.1"/>
    </source>
</evidence>
<feature type="domain" description="Ketoreductase" evidence="1">
    <location>
        <begin position="403"/>
        <end position="577"/>
    </location>
</feature>
<dbReference type="SUPFAM" id="SSF51735">
    <property type="entry name" value="NAD(P)-binding Rossmann-fold domains"/>
    <property type="match status" value="1"/>
</dbReference>
<dbReference type="InterPro" id="IPR036291">
    <property type="entry name" value="NAD(P)-bd_dom_sf"/>
</dbReference>
<dbReference type="PANTHER" id="PTHR22893:SF91">
    <property type="entry name" value="NADPH DEHYDROGENASE 2-RELATED"/>
    <property type="match status" value="1"/>
</dbReference>
<dbReference type="CDD" id="cd05233">
    <property type="entry name" value="SDR_c"/>
    <property type="match status" value="1"/>
</dbReference>
<dbReference type="PRINTS" id="PR00081">
    <property type="entry name" value="GDHRDH"/>
</dbReference>
<accession>A0ABV8RSH6</accession>
<organism evidence="2 3">
    <name type="scientific">Novosphingobium tardum</name>
    <dbReference type="NCBI Taxonomy" id="1538021"/>
    <lineage>
        <taxon>Bacteria</taxon>
        <taxon>Pseudomonadati</taxon>
        <taxon>Pseudomonadota</taxon>
        <taxon>Alphaproteobacteria</taxon>
        <taxon>Sphingomonadales</taxon>
        <taxon>Sphingomonadaceae</taxon>
        <taxon>Novosphingobium</taxon>
    </lineage>
</organism>
<dbReference type="PANTHER" id="PTHR22893">
    <property type="entry name" value="NADH OXIDOREDUCTASE-RELATED"/>
    <property type="match status" value="1"/>
</dbReference>
<dbReference type="InterPro" id="IPR020904">
    <property type="entry name" value="Sc_DH/Rdtase_CS"/>
</dbReference>
<protein>
    <submittedName>
        <fullName evidence="2">SDR family oxidoreductase</fullName>
    </submittedName>
</protein>
<dbReference type="SMART" id="SM00822">
    <property type="entry name" value="PKS_KR"/>
    <property type="match status" value="1"/>
</dbReference>
<gene>
    <name evidence="2" type="ORF">ACFO0A_12525</name>
</gene>
<dbReference type="EMBL" id="JBHSDR010000006">
    <property type="protein sequence ID" value="MFC4295882.1"/>
    <property type="molecule type" value="Genomic_DNA"/>
</dbReference>
<dbReference type="Gene3D" id="3.40.50.720">
    <property type="entry name" value="NAD(P)-binding Rossmann-like Domain"/>
    <property type="match status" value="1"/>
</dbReference>
<dbReference type="InterPro" id="IPR057326">
    <property type="entry name" value="KR_dom"/>
</dbReference>
<dbReference type="PROSITE" id="PS00061">
    <property type="entry name" value="ADH_SHORT"/>
    <property type="match status" value="1"/>
</dbReference>
<name>A0ABV8RSH6_9SPHN</name>
<dbReference type="InterPro" id="IPR013785">
    <property type="entry name" value="Aldolase_TIM"/>
</dbReference>
<evidence type="ECO:0000313" key="3">
    <source>
        <dbReference type="Proteomes" id="UP001595828"/>
    </source>
</evidence>
<reference evidence="3" key="1">
    <citation type="journal article" date="2019" name="Int. J. Syst. Evol. Microbiol.">
        <title>The Global Catalogue of Microorganisms (GCM) 10K type strain sequencing project: providing services to taxonomists for standard genome sequencing and annotation.</title>
        <authorList>
            <consortium name="The Broad Institute Genomics Platform"/>
            <consortium name="The Broad Institute Genome Sequencing Center for Infectious Disease"/>
            <person name="Wu L."/>
            <person name="Ma J."/>
        </authorList>
    </citation>
    <scope>NUCLEOTIDE SEQUENCE [LARGE SCALE GENOMIC DNA]</scope>
    <source>
        <strain evidence="3">CGMCC 1.12989</strain>
    </source>
</reference>
<dbReference type="InterPro" id="IPR002347">
    <property type="entry name" value="SDR_fam"/>
</dbReference>
<proteinExistence type="predicted"/>
<dbReference type="CDD" id="cd02933">
    <property type="entry name" value="OYE_like_FMN"/>
    <property type="match status" value="1"/>
</dbReference>
<dbReference type="Gene3D" id="3.20.20.70">
    <property type="entry name" value="Aldolase class I"/>
    <property type="match status" value="1"/>
</dbReference>
<dbReference type="Proteomes" id="UP001595828">
    <property type="component" value="Unassembled WGS sequence"/>
</dbReference>
<keyword evidence="3" id="KW-1185">Reference proteome</keyword>
<dbReference type="Pfam" id="PF13561">
    <property type="entry name" value="adh_short_C2"/>
    <property type="match status" value="1"/>
</dbReference>
<dbReference type="InterPro" id="IPR001155">
    <property type="entry name" value="OxRdtase_FMN_N"/>
</dbReference>
<dbReference type="InterPro" id="IPR045247">
    <property type="entry name" value="Oye-like"/>
</dbReference>
<comment type="caution">
    <text evidence="2">The sequence shown here is derived from an EMBL/GenBank/DDBJ whole genome shotgun (WGS) entry which is preliminary data.</text>
</comment>
<dbReference type="SUPFAM" id="SSF51395">
    <property type="entry name" value="FMN-linked oxidoreductases"/>
    <property type="match status" value="1"/>
</dbReference>
<dbReference type="RefSeq" id="WP_379539657.1">
    <property type="nucleotide sequence ID" value="NZ_JBHSDR010000006.1"/>
</dbReference>
<sequence length="645" mass="69252">MSRATDAEIDSLFAPLAVGNITVRNRIAMAPCTRQRSYLDGTPTASVAEYYRQRASAGLIISEGIYPAEMGKGYLFSPGLCSADHVEGWRAVTDAVHSEGGAIFGQIMHVGRLSDPLMLPAHADPIAPSAVQPDPLARHYTVNCPRAKRPYPTPRALTAKEVSEVVEDYRRSAILARDAGFDGVEIHGASGYLPMQFMSTNTNVRTDVYGGSVENRARFLLECVDAMIDATDNGFVAVKVGPGWEFHNVFDVDPVATYSHVVSELSKRRIAFLEVGDYGQKWDVHGTLRPLFDGPYMGVAGFTRSTAARAVSSGQIDMAAFGQNYLANPDLAERYRNGWPLNRPDPATYYTQGDAGYTDYPAYNPESGDGLVDVESPPTRSRLATDANPAIERRTKMGKLSGKVALVTGGSAGIGLGIAQRLAQDGAQVVIMGRRKPVVDEAVAQIGHDAVGIAGDVTVMADLDRVFAQIKEQFGGLDALVLNAGGVGAGPLETCTEEAFDELVSLNMRSIFFATQKALPLLRDPSNVVLIGSVADQIVVPGGSVYSATKAAVRAFARCWGEDLAPRGIRVHLLGPGYTETPLFERITATDAGRERFDEWVAQRTSLKRRGRPEEIGAVASFLCSDDSSYMTGGAIYVGGGAENW</sequence>
<dbReference type="Pfam" id="PF00724">
    <property type="entry name" value="Oxidored_FMN"/>
    <property type="match status" value="1"/>
</dbReference>
<evidence type="ECO:0000259" key="1">
    <source>
        <dbReference type="SMART" id="SM00822"/>
    </source>
</evidence>